<dbReference type="SUPFAM" id="SSF51735">
    <property type="entry name" value="NAD(P)-binding Rossmann-fold domains"/>
    <property type="match status" value="1"/>
</dbReference>
<feature type="region of interest" description="Disordered" evidence="1">
    <location>
        <begin position="484"/>
        <end position="534"/>
    </location>
</feature>
<dbReference type="InterPro" id="IPR036291">
    <property type="entry name" value="NAD(P)-bd_dom_sf"/>
</dbReference>
<feature type="compositionally biased region" description="Basic and acidic residues" evidence="1">
    <location>
        <begin position="669"/>
        <end position="682"/>
    </location>
</feature>
<dbReference type="PANTHER" id="PTHR28307">
    <property type="entry name" value="PROTEIN PAL1"/>
    <property type="match status" value="1"/>
</dbReference>
<dbReference type="Pfam" id="PF08316">
    <property type="entry name" value="Pal1"/>
    <property type="match status" value="1"/>
</dbReference>
<dbReference type="InterPro" id="IPR013226">
    <property type="entry name" value="Pal1"/>
</dbReference>
<feature type="compositionally biased region" description="Basic and acidic residues" evidence="1">
    <location>
        <begin position="705"/>
        <end position="721"/>
    </location>
</feature>
<evidence type="ECO:0000256" key="1">
    <source>
        <dbReference type="SAM" id="MobiDB-lite"/>
    </source>
</evidence>
<dbReference type="AlphaFoldDB" id="A0A9P6ID28"/>
<accession>A0A9P6ID28</accession>
<name>A0A9P6ID28_9PEZI</name>
<sequence>MSPILIVGATRGLGASLTKQYAANSGTTVYGTTRSKAGPEKGFPETVKWLPEVDLMDSKVGDHLVSLLGGSKPLSAVIITAGYFATEDLSAEKGPNWSEEQRMYTTSSIAPVFIINALVHAGLLQKGSKIVLVSSESGSITLRHEKEGGGNYAHHASKAALNMVGKLLSLDLKDKGVIVSIVHPGFMRTEMTKGVGFDKFWDDGGAVTPDEAAESLIAWTDKLDISKTGEYWAPRGPGHQPSRSTGLTLNLSSNNPFRNRAASPLLSGATYSNTTSPASPFDDPPPRPVSRNPFLDPSYSSSQPNLIGPGSMAPTLDPKASSPTAEELFDGLNINDKKPARPDGGRPPTNRPPGPPGPGRRGPPPPGHRPSRSQEEAMRQRRMQGGGSVSGGPPRPPGAPSSPQRRPQERRPRRNSDSSLLIDIEKPLTDEEKKAKEARRRERERRAREGKDKDPKKPSRKIDIIDQLDATSIYGTGLFHHDGPFDAANPHRNRKGSRRAPMQAFAKDSLNMSLGGAGPLNKRPDHATFMGNNDGDASADFATAAKDPYTQLKEQPAVFDPRARSSILHGEESMGLGTSTFLEGTPAARSAIQRREAEQAQQVATDGLKRNKSIAQRIRGMKREPREYGPSGRMTNPEGAYHSRRSPDSAGPSTSISYTGERNPFFSEYGKEPESISVRRTDNGATSPGTPPPVPGPRRGSANGLERRATADLKSPTDEAPSKPSGGFMSRVKSLKGGRRRQASDAMAPPAPGTAA</sequence>
<feature type="compositionally biased region" description="Basic and acidic residues" evidence="1">
    <location>
        <begin position="423"/>
        <end position="464"/>
    </location>
</feature>
<dbReference type="GeneID" id="62158962"/>
<dbReference type="InterPro" id="IPR002347">
    <property type="entry name" value="SDR_fam"/>
</dbReference>
<dbReference type="RefSeq" id="XP_038749087.1">
    <property type="nucleotide sequence ID" value="XM_038885888.1"/>
</dbReference>
<feature type="compositionally biased region" description="Basic and acidic residues" evidence="1">
    <location>
        <begin position="406"/>
        <end position="416"/>
    </location>
</feature>
<proteinExistence type="predicted"/>
<reference evidence="2" key="1">
    <citation type="submission" date="2020-03" db="EMBL/GenBank/DDBJ databases">
        <authorList>
            <person name="He L."/>
        </authorList>
    </citation>
    <scope>NUCLEOTIDE SEQUENCE</scope>
    <source>
        <strain evidence="2">CkLH20</strain>
    </source>
</reference>
<keyword evidence="3" id="KW-1185">Reference proteome</keyword>
<dbReference type="GO" id="GO:0005737">
    <property type="term" value="C:cytoplasm"/>
    <property type="evidence" value="ECO:0007669"/>
    <property type="project" value="TreeGrafter"/>
</dbReference>
<reference evidence="2" key="2">
    <citation type="submission" date="2020-11" db="EMBL/GenBank/DDBJ databases">
        <title>Whole genome sequencing of Colletotrichum sp.</title>
        <authorList>
            <person name="Li H."/>
        </authorList>
    </citation>
    <scope>NUCLEOTIDE SEQUENCE</scope>
    <source>
        <strain evidence="2">CkLH20</strain>
    </source>
</reference>
<feature type="compositionally biased region" description="Polar residues" evidence="1">
    <location>
        <begin position="241"/>
        <end position="257"/>
    </location>
</feature>
<dbReference type="EMBL" id="JAATWM020000007">
    <property type="protein sequence ID" value="KAF9879626.1"/>
    <property type="molecule type" value="Genomic_DNA"/>
</dbReference>
<protein>
    <submittedName>
        <fullName evidence="2">Pal1 cell morphology protein</fullName>
    </submittedName>
</protein>
<dbReference type="Pfam" id="PF00106">
    <property type="entry name" value="adh_short"/>
    <property type="match status" value="1"/>
</dbReference>
<evidence type="ECO:0000313" key="3">
    <source>
        <dbReference type="Proteomes" id="UP000781932"/>
    </source>
</evidence>
<dbReference type="PRINTS" id="PR00081">
    <property type="entry name" value="GDHRDH"/>
</dbReference>
<feature type="compositionally biased region" description="Basic and acidic residues" evidence="1">
    <location>
        <begin position="335"/>
        <end position="344"/>
    </location>
</feature>
<evidence type="ECO:0000313" key="2">
    <source>
        <dbReference type="EMBL" id="KAF9879626.1"/>
    </source>
</evidence>
<gene>
    <name evidence="2" type="ORF">CkaCkLH20_03169</name>
</gene>
<dbReference type="Proteomes" id="UP000781932">
    <property type="component" value="Unassembled WGS sequence"/>
</dbReference>
<feature type="compositionally biased region" description="Pro residues" evidence="1">
    <location>
        <begin position="349"/>
        <end position="368"/>
    </location>
</feature>
<dbReference type="PANTHER" id="PTHR28307:SF2">
    <property type="entry name" value="PROTEIN PAL1"/>
    <property type="match status" value="1"/>
</dbReference>
<comment type="caution">
    <text evidence="2">The sequence shown here is derived from an EMBL/GenBank/DDBJ whole genome shotgun (WGS) entry which is preliminary data.</text>
</comment>
<organism evidence="2 3">
    <name type="scientific">Colletotrichum karsti</name>
    <dbReference type="NCBI Taxonomy" id="1095194"/>
    <lineage>
        <taxon>Eukaryota</taxon>
        <taxon>Fungi</taxon>
        <taxon>Dikarya</taxon>
        <taxon>Ascomycota</taxon>
        <taxon>Pezizomycotina</taxon>
        <taxon>Sordariomycetes</taxon>
        <taxon>Hypocreomycetidae</taxon>
        <taxon>Glomerellales</taxon>
        <taxon>Glomerellaceae</taxon>
        <taxon>Colletotrichum</taxon>
        <taxon>Colletotrichum boninense species complex</taxon>
    </lineage>
</organism>
<feature type="compositionally biased region" description="Polar residues" evidence="1">
    <location>
        <begin position="651"/>
        <end position="660"/>
    </location>
</feature>
<dbReference type="Gene3D" id="3.40.50.720">
    <property type="entry name" value="NAD(P)-binding Rossmann-like Domain"/>
    <property type="match status" value="1"/>
</dbReference>
<feature type="region of interest" description="Disordered" evidence="1">
    <location>
        <begin position="571"/>
        <end position="756"/>
    </location>
</feature>
<dbReference type="OrthoDB" id="5352132at2759"/>
<feature type="region of interest" description="Disordered" evidence="1">
    <location>
        <begin position="230"/>
        <end position="465"/>
    </location>
</feature>